<dbReference type="InterPro" id="IPR036397">
    <property type="entry name" value="RNaseH_sf"/>
</dbReference>
<evidence type="ECO:0000256" key="1">
    <source>
        <dbReference type="SAM" id="MobiDB-lite"/>
    </source>
</evidence>
<evidence type="ECO:0000259" key="2">
    <source>
        <dbReference type="PROSITE" id="PS50994"/>
    </source>
</evidence>
<dbReference type="InterPro" id="IPR001584">
    <property type="entry name" value="Integrase_cat-core"/>
</dbReference>
<accession>A0A699H844</accession>
<proteinExistence type="predicted"/>
<dbReference type="PROSITE" id="PS50994">
    <property type="entry name" value="INTEGRASE"/>
    <property type="match status" value="1"/>
</dbReference>
<dbReference type="InterPro" id="IPR043502">
    <property type="entry name" value="DNA/RNA_pol_sf"/>
</dbReference>
<reference evidence="3" key="1">
    <citation type="journal article" date="2019" name="Sci. Rep.">
        <title>Draft genome of Tanacetum cinerariifolium, the natural source of mosquito coil.</title>
        <authorList>
            <person name="Yamashiro T."/>
            <person name="Shiraishi A."/>
            <person name="Satake H."/>
            <person name="Nakayama K."/>
        </authorList>
    </citation>
    <scope>NUCLEOTIDE SEQUENCE</scope>
</reference>
<dbReference type="CDD" id="cd00303">
    <property type="entry name" value="retropepsin_like"/>
    <property type="match status" value="1"/>
</dbReference>
<dbReference type="GO" id="GO:0003676">
    <property type="term" value="F:nucleic acid binding"/>
    <property type="evidence" value="ECO:0007669"/>
    <property type="project" value="InterPro"/>
</dbReference>
<feature type="domain" description="Integrase catalytic" evidence="2">
    <location>
        <begin position="537"/>
        <end position="709"/>
    </location>
</feature>
<dbReference type="Pfam" id="PF17919">
    <property type="entry name" value="RT_RNaseH_2"/>
    <property type="match status" value="1"/>
</dbReference>
<sequence length="724" mass="82293">MVPSTRSVAIPVNNDAGGSGGAPVVDDNVRQAINEIVDETYKHAVLARFRTLTDDPMSELKILKYETTARAYEDAFDDLLSRIKISKDHAISLFIGGLPVEIAMAVRMFKPRKLADAYCLTNLQEATINAVKKKGRMFYIGTTSGTSGNARFNAPGNTSHKPLLSNPQTTYEPAPMNNRKQLTQKGYQEKRANNQCFYCDKKYTPGHKCNGQLYALGVLAVGDGYNIATSSECKKFHWKLQGVNFWSDVMLLPLRGCEMVLGIQWLSTLGDIKCNFKDLRMKFVYKGQKMVLRGTPKSNVEWMTNSEQAKMLKQTSQPKYSSMYLCVFPGLKISLMRLEGIPTEVKPELQSVIQEFEEVLFVLTVLPPNRPCDHKIPQLEGANLINDGDRDAKRFPDGYGDGDRVEKRGWGCFQWNEEAQIAFENLKKAMINALILALPDFETKFTVDTDASGVGIDALSRINNEAQLLSLFTSSPVTTELLKRIEATWEEDNELKAKVDQLKKGETRPSRRTCENQGYYTQVMFPALLEEDEKGDQAICERMCIFMDFMEGLPKSQGKSVIVVVVDRLSKYSHFIPLAYPFNVVHVAQSFLNNIYKLHGMPESIVSDKDKVFISTFWNELFKMLHVKLLMSTAYHPQTDGQTEVENRGLECYLRCMCRETPKDWSKWLSFAEWWESRVGTIDRTLTVREEVIKSLTFHLKRAQDRKKTQADKHRSEREFSVGD</sequence>
<dbReference type="InterPro" id="IPR012337">
    <property type="entry name" value="RNaseH-like_sf"/>
</dbReference>
<feature type="region of interest" description="Disordered" evidence="1">
    <location>
        <begin position="150"/>
        <end position="176"/>
    </location>
</feature>
<evidence type="ECO:0000313" key="3">
    <source>
        <dbReference type="EMBL" id="GEX59916.1"/>
    </source>
</evidence>
<name>A0A699H844_TANCI</name>
<dbReference type="EMBL" id="BKCJ010118030">
    <property type="protein sequence ID" value="GEX59916.1"/>
    <property type="molecule type" value="Genomic_DNA"/>
</dbReference>
<protein>
    <recommendedName>
        <fullName evidence="2">Integrase catalytic domain-containing protein</fullName>
    </recommendedName>
</protein>
<dbReference type="SUPFAM" id="SSF53098">
    <property type="entry name" value="Ribonuclease H-like"/>
    <property type="match status" value="1"/>
</dbReference>
<comment type="caution">
    <text evidence="3">The sequence shown here is derived from an EMBL/GenBank/DDBJ whole genome shotgun (WGS) entry which is preliminary data.</text>
</comment>
<dbReference type="Gene3D" id="3.30.420.10">
    <property type="entry name" value="Ribonuclease H-like superfamily/Ribonuclease H"/>
    <property type="match status" value="1"/>
</dbReference>
<gene>
    <name evidence="3" type="ORF">Tci_331891</name>
</gene>
<dbReference type="PANTHER" id="PTHR35046:SF18">
    <property type="entry name" value="RNA-DIRECTED DNA POLYMERASE"/>
    <property type="match status" value="1"/>
</dbReference>
<dbReference type="PANTHER" id="PTHR35046">
    <property type="entry name" value="ZINC KNUCKLE (CCHC-TYPE) FAMILY PROTEIN"/>
    <property type="match status" value="1"/>
</dbReference>
<dbReference type="AlphaFoldDB" id="A0A699H844"/>
<dbReference type="InterPro" id="IPR041577">
    <property type="entry name" value="RT_RNaseH_2"/>
</dbReference>
<dbReference type="SUPFAM" id="SSF56672">
    <property type="entry name" value="DNA/RNA polymerases"/>
    <property type="match status" value="1"/>
</dbReference>
<feature type="compositionally biased region" description="Polar residues" evidence="1">
    <location>
        <begin position="150"/>
        <end position="171"/>
    </location>
</feature>
<organism evidence="3">
    <name type="scientific">Tanacetum cinerariifolium</name>
    <name type="common">Dalmatian daisy</name>
    <name type="synonym">Chrysanthemum cinerariifolium</name>
    <dbReference type="NCBI Taxonomy" id="118510"/>
    <lineage>
        <taxon>Eukaryota</taxon>
        <taxon>Viridiplantae</taxon>
        <taxon>Streptophyta</taxon>
        <taxon>Embryophyta</taxon>
        <taxon>Tracheophyta</taxon>
        <taxon>Spermatophyta</taxon>
        <taxon>Magnoliopsida</taxon>
        <taxon>eudicotyledons</taxon>
        <taxon>Gunneridae</taxon>
        <taxon>Pentapetalae</taxon>
        <taxon>asterids</taxon>
        <taxon>campanulids</taxon>
        <taxon>Asterales</taxon>
        <taxon>Asteraceae</taxon>
        <taxon>Asteroideae</taxon>
        <taxon>Anthemideae</taxon>
        <taxon>Anthemidinae</taxon>
        <taxon>Tanacetum</taxon>
    </lineage>
</organism>
<dbReference type="GO" id="GO:0015074">
    <property type="term" value="P:DNA integration"/>
    <property type="evidence" value="ECO:0007669"/>
    <property type="project" value="InterPro"/>
</dbReference>